<sequence>MDIHARILIDYSGSMGYMKGSKEFENKYLLPDGSPRIELVKKILIEDIIPSIQHYNFINIVTFSNSPYCTNDFHFKYLYSGLPNSESIKRIQELKAPPMGGTPIFTAFKGLSDYIKNKTSAKKVMFIVTDGDSNDVEDFDEKILELMKTSDMKCPIYVIGIDQNYKAETKSKNLCNKSGGKYVNLRAIDYDKRYIESMLFELKSNIISSSLSVISEPKIENDTDSSSEDQNFFQEKNPDISLPPPDDYIKKLEKTIEDNTNAISLIGKQLELVVSQISNLKRIDQNDEVEILENYELNLKIGRHAESYVNDYLKNILDLQYCKWNNEVTESYQPFDFEIGTGSSVKYLECKGSIGNDKSFYLSKTEWDFFLDHKENYELIFVSEVFKENHIINVGNLFQAIIDKKIVPYSIKNRKIKSDLAYFRIG</sequence>
<dbReference type="PROSITE" id="PS50234">
    <property type="entry name" value="VWFA"/>
    <property type="match status" value="1"/>
</dbReference>
<dbReference type="Proteomes" id="UP000199242">
    <property type="component" value="Unassembled WGS sequence"/>
</dbReference>
<evidence type="ECO:0000313" key="2">
    <source>
        <dbReference type="EMBL" id="SDM32913.1"/>
    </source>
</evidence>
<dbReference type="Pfam" id="PF13020">
    <property type="entry name" value="NOV_C"/>
    <property type="match status" value="1"/>
</dbReference>
<dbReference type="Pfam" id="PF00092">
    <property type="entry name" value="VWA"/>
    <property type="match status" value="1"/>
</dbReference>
<evidence type="ECO:0000313" key="3">
    <source>
        <dbReference type="Proteomes" id="UP000199242"/>
    </source>
</evidence>
<dbReference type="EMBL" id="FNHD01000023">
    <property type="protein sequence ID" value="SDM32913.1"/>
    <property type="molecule type" value="Genomic_DNA"/>
</dbReference>
<dbReference type="SMART" id="SM00327">
    <property type="entry name" value="VWA"/>
    <property type="match status" value="1"/>
</dbReference>
<dbReference type="SUPFAM" id="SSF53300">
    <property type="entry name" value="vWA-like"/>
    <property type="match status" value="1"/>
</dbReference>
<comment type="caution">
    <text evidence="2">The sequence shown here is derived from an EMBL/GenBank/DDBJ whole genome shotgun (WGS) entry which is preliminary data.</text>
</comment>
<keyword evidence="3" id="KW-1185">Reference proteome</keyword>
<proteinExistence type="predicted"/>
<dbReference type="InterPro" id="IPR024975">
    <property type="entry name" value="NOV_C"/>
</dbReference>
<gene>
    <name evidence="2" type="ORF">SAMN05216273_1237</name>
</gene>
<dbReference type="InterPro" id="IPR036465">
    <property type="entry name" value="vWFA_dom_sf"/>
</dbReference>
<dbReference type="Gene3D" id="3.40.50.410">
    <property type="entry name" value="von Willebrand factor, type A domain"/>
    <property type="match status" value="1"/>
</dbReference>
<dbReference type="CDD" id="cd00198">
    <property type="entry name" value="vWFA"/>
    <property type="match status" value="1"/>
</dbReference>
<reference evidence="2 3" key="1">
    <citation type="submission" date="2016-10" db="EMBL/GenBank/DDBJ databases">
        <authorList>
            <person name="Varghese N."/>
            <person name="Submissions S."/>
        </authorList>
    </citation>
    <scope>NUCLEOTIDE SEQUENCE [LARGE SCALE GENOMIC DNA]</scope>
    <source>
        <strain evidence="2 3">CGMCC 1.10941</strain>
    </source>
</reference>
<organism evidence="2 3">
    <name type="scientific">Chryseobacterium taihuense</name>
    <dbReference type="NCBI Taxonomy" id="1141221"/>
    <lineage>
        <taxon>Bacteria</taxon>
        <taxon>Pseudomonadati</taxon>
        <taxon>Bacteroidota</taxon>
        <taxon>Flavobacteriia</taxon>
        <taxon>Flavobacteriales</taxon>
        <taxon>Weeksellaceae</taxon>
        <taxon>Chryseobacterium group</taxon>
        <taxon>Chryseobacterium</taxon>
    </lineage>
</organism>
<name>A0ABY0R2Z8_9FLAO</name>
<accession>A0ABY0R2Z8</accession>
<dbReference type="InterPro" id="IPR002035">
    <property type="entry name" value="VWF_A"/>
</dbReference>
<protein>
    <submittedName>
        <fullName evidence="2">von Willebrand factor type A domain-containing protein</fullName>
    </submittedName>
</protein>
<feature type="domain" description="VWFA" evidence="1">
    <location>
        <begin position="4"/>
        <end position="202"/>
    </location>
</feature>
<evidence type="ECO:0000259" key="1">
    <source>
        <dbReference type="PROSITE" id="PS50234"/>
    </source>
</evidence>
<dbReference type="RefSeq" id="WP_089745564.1">
    <property type="nucleotide sequence ID" value="NZ_FNHD01000023.1"/>
</dbReference>